<evidence type="ECO:0000313" key="2">
    <source>
        <dbReference type="EMBL" id="PBK88284.1"/>
    </source>
</evidence>
<reference evidence="3" key="1">
    <citation type="journal article" date="2017" name="Nat. Ecol. Evol.">
        <title>Genome expansion and lineage-specific genetic innovations in the forest pathogenic fungi Armillaria.</title>
        <authorList>
            <person name="Sipos G."/>
            <person name="Prasanna A.N."/>
            <person name="Walter M.C."/>
            <person name="O'Connor E."/>
            <person name="Balint B."/>
            <person name="Krizsan K."/>
            <person name="Kiss B."/>
            <person name="Hess J."/>
            <person name="Varga T."/>
            <person name="Slot J."/>
            <person name="Riley R."/>
            <person name="Boka B."/>
            <person name="Rigling D."/>
            <person name="Barry K."/>
            <person name="Lee J."/>
            <person name="Mihaltcheva S."/>
            <person name="LaButti K."/>
            <person name="Lipzen A."/>
            <person name="Waldron R."/>
            <person name="Moloney N.M."/>
            <person name="Sperisen C."/>
            <person name="Kredics L."/>
            <person name="Vagvoelgyi C."/>
            <person name="Patrignani A."/>
            <person name="Fitzpatrick D."/>
            <person name="Nagy I."/>
            <person name="Doyle S."/>
            <person name="Anderson J.B."/>
            <person name="Grigoriev I.V."/>
            <person name="Gueldener U."/>
            <person name="Muensterkoetter M."/>
            <person name="Nagy L.G."/>
        </authorList>
    </citation>
    <scope>NUCLEOTIDE SEQUENCE [LARGE SCALE GENOMIC DNA]</scope>
    <source>
        <strain evidence="3">Ar21-2</strain>
    </source>
</reference>
<keyword evidence="3" id="KW-1185">Reference proteome</keyword>
<name>A0A2H3D3G4_ARMGA</name>
<evidence type="ECO:0000256" key="1">
    <source>
        <dbReference type="SAM" id="MobiDB-lite"/>
    </source>
</evidence>
<dbReference type="Proteomes" id="UP000217790">
    <property type="component" value="Unassembled WGS sequence"/>
</dbReference>
<dbReference type="InParanoid" id="A0A2H3D3G4"/>
<sequence length="66" mass="7051">MGRQHGTKAGSGSKPRQLPVSTRDLRMGDSSQRVRVPSHMKPPKVSQPDAPAPSQGDTKSSQNSAR</sequence>
<dbReference type="EMBL" id="KZ293674">
    <property type="protein sequence ID" value="PBK88284.1"/>
    <property type="molecule type" value="Genomic_DNA"/>
</dbReference>
<feature type="region of interest" description="Disordered" evidence="1">
    <location>
        <begin position="1"/>
        <end position="66"/>
    </location>
</feature>
<gene>
    <name evidence="2" type="ORF">ARMGADRAFT_1016241</name>
</gene>
<organism evidence="2 3">
    <name type="scientific">Armillaria gallica</name>
    <name type="common">Bulbous honey fungus</name>
    <name type="synonym">Armillaria bulbosa</name>
    <dbReference type="NCBI Taxonomy" id="47427"/>
    <lineage>
        <taxon>Eukaryota</taxon>
        <taxon>Fungi</taxon>
        <taxon>Dikarya</taxon>
        <taxon>Basidiomycota</taxon>
        <taxon>Agaricomycotina</taxon>
        <taxon>Agaricomycetes</taxon>
        <taxon>Agaricomycetidae</taxon>
        <taxon>Agaricales</taxon>
        <taxon>Marasmiineae</taxon>
        <taxon>Physalacriaceae</taxon>
        <taxon>Armillaria</taxon>
    </lineage>
</organism>
<dbReference type="AlphaFoldDB" id="A0A2H3D3G4"/>
<evidence type="ECO:0000313" key="3">
    <source>
        <dbReference type="Proteomes" id="UP000217790"/>
    </source>
</evidence>
<proteinExistence type="predicted"/>
<accession>A0A2H3D3G4</accession>
<feature type="compositionally biased region" description="Polar residues" evidence="1">
    <location>
        <begin position="55"/>
        <end position="66"/>
    </location>
</feature>
<protein>
    <submittedName>
        <fullName evidence="2">Uncharacterized protein</fullName>
    </submittedName>
</protein>